<accession>A0AAV5CNX6</accession>
<dbReference type="PANTHER" id="PTHR33710:SF71">
    <property type="entry name" value="ENDONUCLEASE_EXONUCLEASE_PHOSPHATASE DOMAIN-CONTAINING PROTEIN"/>
    <property type="match status" value="1"/>
</dbReference>
<reference evidence="2" key="1">
    <citation type="journal article" date="2018" name="DNA Res.">
        <title>Multiple hybrid de novo genome assembly of finger millet, an orphan allotetraploid crop.</title>
        <authorList>
            <person name="Hatakeyama M."/>
            <person name="Aluri S."/>
            <person name="Balachadran M.T."/>
            <person name="Sivarajan S.R."/>
            <person name="Patrignani A."/>
            <person name="Gruter S."/>
            <person name="Poveda L."/>
            <person name="Shimizu-Inatsugi R."/>
            <person name="Baeten J."/>
            <person name="Francoijs K.J."/>
            <person name="Nataraja K.N."/>
            <person name="Reddy Y.A.N."/>
            <person name="Phadnis S."/>
            <person name="Ravikumar R.L."/>
            <person name="Schlapbach R."/>
            <person name="Sreeman S.M."/>
            <person name="Shimizu K.K."/>
        </authorList>
    </citation>
    <scope>NUCLEOTIDE SEQUENCE</scope>
</reference>
<proteinExistence type="predicted"/>
<reference evidence="2" key="2">
    <citation type="submission" date="2021-12" db="EMBL/GenBank/DDBJ databases">
        <title>Resequencing data analysis of finger millet.</title>
        <authorList>
            <person name="Hatakeyama M."/>
            <person name="Aluri S."/>
            <person name="Balachadran M.T."/>
            <person name="Sivarajan S.R."/>
            <person name="Poveda L."/>
            <person name="Shimizu-Inatsugi R."/>
            <person name="Schlapbach R."/>
            <person name="Sreeman S.M."/>
            <person name="Shimizu K.K."/>
        </authorList>
    </citation>
    <scope>NUCLEOTIDE SEQUENCE</scope>
</reference>
<feature type="compositionally biased region" description="Basic and acidic residues" evidence="1">
    <location>
        <begin position="59"/>
        <end position="83"/>
    </location>
</feature>
<organism evidence="2 3">
    <name type="scientific">Eleusine coracana subsp. coracana</name>
    <dbReference type="NCBI Taxonomy" id="191504"/>
    <lineage>
        <taxon>Eukaryota</taxon>
        <taxon>Viridiplantae</taxon>
        <taxon>Streptophyta</taxon>
        <taxon>Embryophyta</taxon>
        <taxon>Tracheophyta</taxon>
        <taxon>Spermatophyta</taxon>
        <taxon>Magnoliopsida</taxon>
        <taxon>Liliopsida</taxon>
        <taxon>Poales</taxon>
        <taxon>Poaceae</taxon>
        <taxon>PACMAD clade</taxon>
        <taxon>Chloridoideae</taxon>
        <taxon>Cynodonteae</taxon>
        <taxon>Eleusininae</taxon>
        <taxon>Eleusine</taxon>
    </lineage>
</organism>
<keyword evidence="3" id="KW-1185">Reference proteome</keyword>
<gene>
    <name evidence="2" type="primary">ga16882</name>
    <name evidence="2" type="ORF">PR202_ga16882</name>
</gene>
<feature type="compositionally biased region" description="Low complexity" evidence="1">
    <location>
        <begin position="44"/>
        <end position="58"/>
    </location>
</feature>
<dbReference type="Proteomes" id="UP001054889">
    <property type="component" value="Unassembled WGS sequence"/>
</dbReference>
<comment type="caution">
    <text evidence="2">The sequence shown here is derived from an EMBL/GenBank/DDBJ whole genome shotgun (WGS) entry which is preliminary data.</text>
</comment>
<protein>
    <submittedName>
        <fullName evidence="2">Uncharacterized protein</fullName>
    </submittedName>
</protein>
<feature type="region of interest" description="Disordered" evidence="1">
    <location>
        <begin position="37"/>
        <end position="90"/>
    </location>
</feature>
<dbReference type="AlphaFoldDB" id="A0AAV5CNX6"/>
<dbReference type="EMBL" id="BQKI01000008">
    <property type="protein sequence ID" value="GJM99752.1"/>
    <property type="molecule type" value="Genomic_DNA"/>
</dbReference>
<sequence>MGHTEVDCADPSPRNVVGKLPYDVKFRAPEEKRRRLQSFAQVASESFGSGSSSRSRLSRNSDTRAEDQCKHEAGRNRGEHDETTSQLKRSGDFNEVLEASEQAGGITRPERQMEGFRNTVEVCGFHGLGYIGSQYTWDNRQDGGRNVKVRLDRGLATSPFLDMFPETNVWHLQRQNQIIAA</sequence>
<dbReference type="PANTHER" id="PTHR33710">
    <property type="entry name" value="BNAC02G09200D PROTEIN"/>
    <property type="match status" value="1"/>
</dbReference>
<name>A0AAV5CNX6_ELECO</name>
<evidence type="ECO:0000256" key="1">
    <source>
        <dbReference type="SAM" id="MobiDB-lite"/>
    </source>
</evidence>
<dbReference type="InterPro" id="IPR036691">
    <property type="entry name" value="Endo/exonu/phosph_ase_sf"/>
</dbReference>
<evidence type="ECO:0000313" key="3">
    <source>
        <dbReference type="Proteomes" id="UP001054889"/>
    </source>
</evidence>
<feature type="region of interest" description="Disordered" evidence="1">
    <location>
        <begin position="1"/>
        <end position="21"/>
    </location>
</feature>
<dbReference type="SUPFAM" id="SSF56219">
    <property type="entry name" value="DNase I-like"/>
    <property type="match status" value="1"/>
</dbReference>
<evidence type="ECO:0000313" key="2">
    <source>
        <dbReference type="EMBL" id="GJM99752.1"/>
    </source>
</evidence>